<evidence type="ECO:0000256" key="6">
    <source>
        <dbReference type="ARBA" id="ARBA00047334"/>
    </source>
</evidence>
<dbReference type="Gene3D" id="3.20.20.70">
    <property type="entry name" value="Aldolase class I"/>
    <property type="match status" value="1"/>
</dbReference>
<feature type="binding site" evidence="9">
    <location>
        <position position="112"/>
    </location>
    <ligand>
        <name>4-amino-2-methyl-5-(diphosphooxymethyl)pyrimidine</name>
        <dbReference type="ChEBI" id="CHEBI:57841"/>
    </ligand>
</feature>
<dbReference type="GO" id="GO:0009229">
    <property type="term" value="P:thiamine diphosphate biosynthetic process"/>
    <property type="evidence" value="ECO:0007669"/>
    <property type="project" value="UniProtKB-UniRule"/>
</dbReference>
<proteinExistence type="inferred from homology"/>
<keyword evidence="3 9" id="KW-0479">Metal-binding</keyword>
<dbReference type="GO" id="GO:0004789">
    <property type="term" value="F:thiamine-phosphate diphosphorylase activity"/>
    <property type="evidence" value="ECO:0007669"/>
    <property type="project" value="UniProtKB-UniRule"/>
</dbReference>
<name>A0A6B3TM94_9BACI</name>
<feature type="binding site" evidence="9">
    <location>
        <position position="75"/>
    </location>
    <ligand>
        <name>Mg(2+)</name>
        <dbReference type="ChEBI" id="CHEBI:18420"/>
    </ligand>
</feature>
<reference evidence="13" key="1">
    <citation type="submission" date="2020-02" db="EMBL/GenBank/DDBJ databases">
        <title>Bacillus sedimentmangrovi sp. nov., isolated from sediment of the mangrove ecosystem.</title>
        <authorList>
            <person name="Liu G."/>
        </authorList>
    </citation>
    <scope>NUCLEOTIDE SEQUENCE [LARGE SCALE GENOMIC DNA]</scope>
    <source>
        <strain evidence="13">SgZ-7</strain>
    </source>
</reference>
<dbReference type="CDD" id="cd00564">
    <property type="entry name" value="TMP_TenI"/>
    <property type="match status" value="1"/>
</dbReference>
<evidence type="ECO:0000256" key="2">
    <source>
        <dbReference type="ARBA" id="ARBA00022679"/>
    </source>
</evidence>
<evidence type="ECO:0000256" key="8">
    <source>
        <dbReference type="ARBA" id="ARBA00047883"/>
    </source>
</evidence>
<dbReference type="HAMAP" id="MF_00097">
    <property type="entry name" value="TMP_synthase"/>
    <property type="match status" value="1"/>
</dbReference>
<comment type="cofactor">
    <cofactor evidence="9">
        <name>Mg(2+)</name>
        <dbReference type="ChEBI" id="CHEBI:18420"/>
    </cofactor>
    <text evidence="9">Binds 1 Mg(2+) ion per subunit.</text>
</comment>
<evidence type="ECO:0000313" key="14">
    <source>
        <dbReference type="Proteomes" id="UP000481621"/>
    </source>
</evidence>
<dbReference type="GO" id="GO:0005737">
    <property type="term" value="C:cytoplasm"/>
    <property type="evidence" value="ECO:0007669"/>
    <property type="project" value="TreeGrafter"/>
</dbReference>
<dbReference type="EMBL" id="JAAIUV010000004">
    <property type="protein sequence ID" value="NEX78013.1"/>
    <property type="molecule type" value="Genomic_DNA"/>
</dbReference>
<sequence>MNHLREMLKVYFILGSTNCFKDPREVLAEAIDGGITMFQFREKGDGALTGVEKFNLAKDLQSLCRKKQIPFIVNDDIELALALDADGVHIGQEDEPASVVREKIGNKILGVSVHSMEEALAALKDGADYFGIGPVFPTKTKKDAKPTRGTTLIEELRRKGYSTPIVGIGGITTENASTVMAAGADGISVISAISHASSPYEAAKILRKRVESGEKGI</sequence>
<feature type="binding site" evidence="9">
    <location>
        <begin position="190"/>
        <end position="191"/>
    </location>
    <ligand>
        <name>2-[(2R,5Z)-2-carboxy-4-methylthiazol-5(2H)-ylidene]ethyl phosphate</name>
        <dbReference type="ChEBI" id="CHEBI:62899"/>
    </ligand>
</feature>
<feature type="binding site" evidence="9">
    <location>
        <position position="94"/>
    </location>
    <ligand>
        <name>Mg(2+)</name>
        <dbReference type="ChEBI" id="CHEBI:18420"/>
    </ligand>
</feature>
<dbReference type="FunFam" id="3.20.20.70:FF:000096">
    <property type="entry name" value="Thiamine-phosphate synthase"/>
    <property type="match status" value="1"/>
</dbReference>
<comment type="caution">
    <text evidence="13">The sequence shown here is derived from an EMBL/GenBank/DDBJ whole genome shotgun (WGS) entry which is preliminary data.</text>
</comment>
<keyword evidence="4 9" id="KW-0460">Magnesium</keyword>
<dbReference type="InterPro" id="IPR034291">
    <property type="entry name" value="TMP_synthase"/>
</dbReference>
<keyword evidence="2 9" id="KW-0808">Transferase</keyword>
<dbReference type="EC" id="2.5.1.3" evidence="9"/>
<organism evidence="13 14">
    <name type="scientific">Neobacillus thermocopriae</name>
    <dbReference type="NCBI Taxonomy" id="1215031"/>
    <lineage>
        <taxon>Bacteria</taxon>
        <taxon>Bacillati</taxon>
        <taxon>Bacillota</taxon>
        <taxon>Bacilli</taxon>
        <taxon>Bacillales</taxon>
        <taxon>Bacillaceae</taxon>
        <taxon>Neobacillus</taxon>
    </lineage>
</organism>
<feature type="binding site" evidence="9">
    <location>
        <position position="170"/>
    </location>
    <ligand>
        <name>2-[(2R,5Z)-2-carboxy-4-methylthiazol-5(2H)-ylidene]ethyl phosphate</name>
        <dbReference type="ChEBI" id="CHEBI:62899"/>
    </ligand>
</feature>
<gene>
    <name evidence="9" type="primary">thiE</name>
    <name evidence="13" type="ORF">G4Z05_03805</name>
</gene>
<keyword evidence="5 9" id="KW-0784">Thiamine biosynthesis</keyword>
<dbReference type="GO" id="GO:0000287">
    <property type="term" value="F:magnesium ion binding"/>
    <property type="evidence" value="ECO:0007669"/>
    <property type="project" value="UniProtKB-UniRule"/>
</dbReference>
<feature type="binding site" evidence="9">
    <location>
        <begin position="39"/>
        <end position="43"/>
    </location>
    <ligand>
        <name>4-amino-2-methyl-5-(diphosphooxymethyl)pyrimidine</name>
        <dbReference type="ChEBI" id="CHEBI:57841"/>
    </ligand>
</feature>
<comment type="function">
    <text evidence="9">Condenses 4-methyl-5-(beta-hydroxyethyl)thiazole monophosphate (THZ-P) and 2-methyl-4-amino-5-hydroxymethyl pyrimidine pyrophosphate (HMP-PP) to form thiamine monophosphate (TMP).</text>
</comment>
<comment type="pathway">
    <text evidence="1 9 11">Cofactor biosynthesis; thiamine diphosphate biosynthesis; thiamine phosphate from 4-amino-2-methyl-5-diphosphomethylpyrimidine and 4-methyl-5-(2-phosphoethyl)-thiazole: step 1/1.</text>
</comment>
<dbReference type="InterPro" id="IPR036206">
    <property type="entry name" value="ThiamineP_synth_sf"/>
</dbReference>
<accession>A0A6B3TM94</accession>
<feature type="binding site" evidence="9">
    <location>
        <begin position="138"/>
        <end position="140"/>
    </location>
    <ligand>
        <name>2-[(2R,5Z)-2-carboxy-4-methylthiazol-5(2H)-ylidene]ethyl phosphate</name>
        <dbReference type="ChEBI" id="CHEBI:62899"/>
    </ligand>
</feature>
<evidence type="ECO:0000259" key="12">
    <source>
        <dbReference type="Pfam" id="PF02581"/>
    </source>
</evidence>
<dbReference type="SUPFAM" id="SSF51391">
    <property type="entry name" value="Thiamin phosphate synthase"/>
    <property type="match status" value="1"/>
</dbReference>
<protein>
    <recommendedName>
        <fullName evidence="9">Thiamine-phosphate synthase</fullName>
        <shortName evidence="9">TP synthase</shortName>
        <shortName evidence="9">TPS</shortName>
        <ecNumber evidence="9">2.5.1.3</ecNumber>
    </recommendedName>
    <alternativeName>
        <fullName evidence="9">Thiamine-phosphate pyrophosphorylase</fullName>
        <shortName evidence="9">TMP pyrophosphorylase</shortName>
        <shortName evidence="9">TMP-PPase</shortName>
    </alternativeName>
</protein>
<evidence type="ECO:0000256" key="5">
    <source>
        <dbReference type="ARBA" id="ARBA00022977"/>
    </source>
</evidence>
<dbReference type="Proteomes" id="UP000481621">
    <property type="component" value="Unassembled WGS sequence"/>
</dbReference>
<dbReference type="RefSeq" id="WP_163250544.1">
    <property type="nucleotide sequence ID" value="NZ_JAAIUV010000004.1"/>
</dbReference>
<evidence type="ECO:0000256" key="10">
    <source>
        <dbReference type="RuleBase" id="RU003826"/>
    </source>
</evidence>
<feature type="binding site" evidence="9">
    <location>
        <position position="74"/>
    </location>
    <ligand>
        <name>4-amino-2-methyl-5-(diphosphooxymethyl)pyrimidine</name>
        <dbReference type="ChEBI" id="CHEBI:57841"/>
    </ligand>
</feature>
<dbReference type="Pfam" id="PF02581">
    <property type="entry name" value="TMP-TENI"/>
    <property type="match status" value="1"/>
</dbReference>
<keyword evidence="14" id="KW-1185">Reference proteome</keyword>
<evidence type="ECO:0000256" key="11">
    <source>
        <dbReference type="RuleBase" id="RU004253"/>
    </source>
</evidence>
<dbReference type="InterPro" id="IPR013785">
    <property type="entry name" value="Aldolase_TIM"/>
</dbReference>
<dbReference type="NCBIfam" id="TIGR00693">
    <property type="entry name" value="thiE"/>
    <property type="match status" value="1"/>
</dbReference>
<dbReference type="AlphaFoldDB" id="A0A6B3TM94"/>
<evidence type="ECO:0000313" key="13">
    <source>
        <dbReference type="EMBL" id="NEX78013.1"/>
    </source>
</evidence>
<evidence type="ECO:0000256" key="7">
    <source>
        <dbReference type="ARBA" id="ARBA00047851"/>
    </source>
</evidence>
<comment type="catalytic activity">
    <reaction evidence="7 9 10">
        <text>2-(2-carboxy-4-methylthiazol-5-yl)ethyl phosphate + 4-amino-2-methyl-5-(diphosphooxymethyl)pyrimidine + 2 H(+) = thiamine phosphate + CO2 + diphosphate</text>
        <dbReference type="Rhea" id="RHEA:47848"/>
        <dbReference type="ChEBI" id="CHEBI:15378"/>
        <dbReference type="ChEBI" id="CHEBI:16526"/>
        <dbReference type="ChEBI" id="CHEBI:33019"/>
        <dbReference type="ChEBI" id="CHEBI:37575"/>
        <dbReference type="ChEBI" id="CHEBI:57841"/>
        <dbReference type="ChEBI" id="CHEBI:62890"/>
        <dbReference type="EC" id="2.5.1.3"/>
    </reaction>
</comment>
<evidence type="ECO:0000256" key="4">
    <source>
        <dbReference type="ARBA" id="ARBA00022842"/>
    </source>
</evidence>
<dbReference type="GO" id="GO:0009228">
    <property type="term" value="P:thiamine biosynthetic process"/>
    <property type="evidence" value="ECO:0007669"/>
    <property type="project" value="UniProtKB-KW"/>
</dbReference>
<evidence type="ECO:0000256" key="9">
    <source>
        <dbReference type="HAMAP-Rule" id="MF_00097"/>
    </source>
</evidence>
<dbReference type="PANTHER" id="PTHR20857">
    <property type="entry name" value="THIAMINE-PHOSPHATE PYROPHOSPHORYLASE"/>
    <property type="match status" value="1"/>
</dbReference>
<feature type="binding site" evidence="9">
    <location>
        <position position="141"/>
    </location>
    <ligand>
        <name>4-amino-2-methyl-5-(diphosphooxymethyl)pyrimidine</name>
        <dbReference type="ChEBI" id="CHEBI:57841"/>
    </ligand>
</feature>
<feature type="domain" description="Thiamine phosphate synthase/TenI" evidence="12">
    <location>
        <begin position="10"/>
        <end position="193"/>
    </location>
</feature>
<comment type="catalytic activity">
    <reaction evidence="6 9 10">
        <text>4-methyl-5-(2-phosphooxyethyl)-thiazole + 4-amino-2-methyl-5-(diphosphooxymethyl)pyrimidine + H(+) = thiamine phosphate + diphosphate</text>
        <dbReference type="Rhea" id="RHEA:22328"/>
        <dbReference type="ChEBI" id="CHEBI:15378"/>
        <dbReference type="ChEBI" id="CHEBI:33019"/>
        <dbReference type="ChEBI" id="CHEBI:37575"/>
        <dbReference type="ChEBI" id="CHEBI:57841"/>
        <dbReference type="ChEBI" id="CHEBI:58296"/>
        <dbReference type="EC" id="2.5.1.3"/>
    </reaction>
</comment>
<comment type="similarity">
    <text evidence="9 10">Belongs to the thiamine-phosphate synthase family.</text>
</comment>
<comment type="catalytic activity">
    <reaction evidence="8 9 10">
        <text>2-[(2R,5Z)-2-carboxy-4-methylthiazol-5(2H)-ylidene]ethyl phosphate + 4-amino-2-methyl-5-(diphosphooxymethyl)pyrimidine + 2 H(+) = thiamine phosphate + CO2 + diphosphate</text>
        <dbReference type="Rhea" id="RHEA:47844"/>
        <dbReference type="ChEBI" id="CHEBI:15378"/>
        <dbReference type="ChEBI" id="CHEBI:16526"/>
        <dbReference type="ChEBI" id="CHEBI:33019"/>
        <dbReference type="ChEBI" id="CHEBI:37575"/>
        <dbReference type="ChEBI" id="CHEBI:57841"/>
        <dbReference type="ChEBI" id="CHEBI:62899"/>
        <dbReference type="EC" id="2.5.1.3"/>
    </reaction>
</comment>
<dbReference type="InterPro" id="IPR022998">
    <property type="entry name" value="ThiamineP_synth_TenI"/>
</dbReference>
<evidence type="ECO:0000256" key="1">
    <source>
        <dbReference type="ARBA" id="ARBA00005165"/>
    </source>
</evidence>
<dbReference type="UniPathway" id="UPA00060">
    <property type="reaction ID" value="UER00141"/>
</dbReference>
<dbReference type="PANTHER" id="PTHR20857:SF15">
    <property type="entry name" value="THIAMINE-PHOSPHATE SYNTHASE"/>
    <property type="match status" value="1"/>
</dbReference>
<evidence type="ECO:0000256" key="3">
    <source>
        <dbReference type="ARBA" id="ARBA00022723"/>
    </source>
</evidence>